<keyword evidence="2" id="KW-1185">Reference proteome</keyword>
<organism evidence="1 2">
    <name type="scientific">Nannocystis pusilla</name>
    <dbReference type="NCBI Taxonomy" id="889268"/>
    <lineage>
        <taxon>Bacteria</taxon>
        <taxon>Pseudomonadati</taxon>
        <taxon>Myxococcota</taxon>
        <taxon>Polyangia</taxon>
        <taxon>Nannocystales</taxon>
        <taxon>Nannocystaceae</taxon>
        <taxon>Nannocystis</taxon>
    </lineage>
</organism>
<dbReference type="Gene3D" id="1.25.10.10">
    <property type="entry name" value="Leucine-rich Repeat Variant"/>
    <property type="match status" value="1"/>
</dbReference>
<dbReference type="Proteomes" id="UP001150924">
    <property type="component" value="Unassembled WGS sequence"/>
</dbReference>
<dbReference type="AlphaFoldDB" id="A0A9X3IXL4"/>
<dbReference type="SMART" id="SM00567">
    <property type="entry name" value="EZ_HEAT"/>
    <property type="match status" value="1"/>
</dbReference>
<dbReference type="InterPro" id="IPR016024">
    <property type="entry name" value="ARM-type_fold"/>
</dbReference>
<protein>
    <submittedName>
        <fullName evidence="1">HEAT repeat domain-containing protein</fullName>
    </submittedName>
</protein>
<proteinExistence type="predicted"/>
<dbReference type="RefSeq" id="WP_267770246.1">
    <property type="nucleotide sequence ID" value="NZ_JAPNKE010000002.1"/>
</dbReference>
<dbReference type="EMBL" id="JAPNKE010000002">
    <property type="protein sequence ID" value="MCY1007601.1"/>
    <property type="molecule type" value="Genomic_DNA"/>
</dbReference>
<name>A0A9X3IXL4_9BACT</name>
<dbReference type="InterPro" id="IPR011989">
    <property type="entry name" value="ARM-like"/>
</dbReference>
<evidence type="ECO:0000313" key="1">
    <source>
        <dbReference type="EMBL" id="MCY1007601.1"/>
    </source>
</evidence>
<sequence>MTPAALALVLALAPAAGSTSTSGQVSWDSAAKAARAAVERAGLADSGSQTLAERAAAAGLGRAEVVRVLEDMYTACNAAPCPALAHDDAAGQLLDLLGEIGLPADAPILLRLDAINLYKAERALEAILTRAMADAIPKARCAAPTPGEVAAARLALADFAVLRRHGGVLRGDAPTAAELDDLAYFFAAIADAGPVVGGAVEASPGSPLTPAAPDPENDRLAAAASDARARGDVVGLVQHGRAYLARLGFPGPLNGSAESHWAWGGARYSYVFRDLALGAELLGDPTLAGQLYRRADPGGGMCGTSVSYRWSEQVRGAIRSAERTGDCRVAVAERLLDVDGPRDMYPKPAPDSMDYGPARLASAGFDVARLYRGALLTAGRDAEPAVLRAALERAPEPLRAAALARLGRRGPEAWEARVHAIEGFADVTGRTALAELERRLPDLADGPRQRALAAIGALADRPSWDPCDPDEAGLYFGSMSSQWSRHVTSLGGSCDTVLRLHEAAPLARSLTAWLADENPETREAAAAALGRIGHRDALPALRARRSDRYAPGGRLCDDAGCRPYFPVREAVREAIAAVTERSAQDARWRRNDRKRPAP</sequence>
<evidence type="ECO:0000313" key="2">
    <source>
        <dbReference type="Proteomes" id="UP001150924"/>
    </source>
</evidence>
<dbReference type="InterPro" id="IPR004155">
    <property type="entry name" value="PBS_lyase_HEAT"/>
</dbReference>
<reference evidence="1" key="1">
    <citation type="submission" date="2022-11" db="EMBL/GenBank/DDBJ databases">
        <title>Minimal conservation of predation-associated metabolite biosynthetic gene clusters underscores biosynthetic potential of Myxococcota including descriptions for ten novel species: Archangium lansinium sp. nov., Myxococcus landrumus sp. nov., Nannocystis bai.</title>
        <authorList>
            <person name="Ahearne A."/>
            <person name="Stevens C."/>
            <person name="Phillips K."/>
        </authorList>
    </citation>
    <scope>NUCLEOTIDE SEQUENCE</scope>
    <source>
        <strain evidence="1">Na p29</strain>
    </source>
</reference>
<comment type="caution">
    <text evidence="1">The sequence shown here is derived from an EMBL/GenBank/DDBJ whole genome shotgun (WGS) entry which is preliminary data.</text>
</comment>
<gene>
    <name evidence="1" type="ORF">OV079_19010</name>
</gene>
<dbReference type="Pfam" id="PF13646">
    <property type="entry name" value="HEAT_2"/>
    <property type="match status" value="1"/>
</dbReference>
<dbReference type="SUPFAM" id="SSF48371">
    <property type="entry name" value="ARM repeat"/>
    <property type="match status" value="1"/>
</dbReference>
<accession>A0A9X3IXL4</accession>